<dbReference type="GeneID" id="64576500"/>
<keyword evidence="3" id="KW-0378">Hydrolase</keyword>
<evidence type="ECO:0000256" key="5">
    <source>
        <dbReference type="SAM" id="MobiDB-lite"/>
    </source>
</evidence>
<dbReference type="Pfam" id="PF02902">
    <property type="entry name" value="Peptidase_C48"/>
    <property type="match status" value="1"/>
</dbReference>
<evidence type="ECO:0000313" key="8">
    <source>
        <dbReference type="Proteomes" id="UP000663131"/>
    </source>
</evidence>
<dbReference type="GO" id="GO:0005634">
    <property type="term" value="C:nucleus"/>
    <property type="evidence" value="ECO:0007669"/>
    <property type="project" value="TreeGrafter"/>
</dbReference>
<dbReference type="Proteomes" id="UP000663131">
    <property type="component" value="Chromosome 7"/>
</dbReference>
<dbReference type="GO" id="GO:0006508">
    <property type="term" value="P:proteolysis"/>
    <property type="evidence" value="ECO:0007669"/>
    <property type="project" value="UniProtKB-KW"/>
</dbReference>
<dbReference type="RefSeq" id="XP_041136423.1">
    <property type="nucleotide sequence ID" value="XM_041283071.1"/>
</dbReference>
<dbReference type="EMBL" id="CP063135">
    <property type="protein sequence ID" value="QOU19930.1"/>
    <property type="molecule type" value="Genomic_DNA"/>
</dbReference>
<feature type="region of interest" description="Disordered" evidence="5">
    <location>
        <begin position="206"/>
        <end position="227"/>
    </location>
</feature>
<dbReference type="GO" id="GO:0060255">
    <property type="term" value="P:regulation of macromolecule metabolic process"/>
    <property type="evidence" value="ECO:0007669"/>
    <property type="project" value="UniProtKB-ARBA"/>
</dbReference>
<reference evidence="7" key="1">
    <citation type="submission" date="2020-10" db="EMBL/GenBank/DDBJ databases">
        <authorList>
            <person name="Palmer J.M."/>
        </authorList>
    </citation>
    <scope>NUCLEOTIDE SEQUENCE</scope>
    <source>
        <strain evidence="7">UCD 2041</strain>
    </source>
</reference>
<organism evidence="7 8">
    <name type="scientific">Dekkera bruxellensis</name>
    <name type="common">Brettanomyces custersii</name>
    <dbReference type="NCBI Taxonomy" id="5007"/>
    <lineage>
        <taxon>Eukaryota</taxon>
        <taxon>Fungi</taxon>
        <taxon>Dikarya</taxon>
        <taxon>Ascomycota</taxon>
        <taxon>Saccharomycotina</taxon>
        <taxon>Pichiomycetes</taxon>
        <taxon>Pichiales</taxon>
        <taxon>Pichiaceae</taxon>
        <taxon>Brettanomyces</taxon>
    </lineage>
</organism>
<name>A0A871RCT7_DEKBR</name>
<evidence type="ECO:0000256" key="1">
    <source>
        <dbReference type="ARBA" id="ARBA00005234"/>
    </source>
</evidence>
<feature type="domain" description="Ubiquitin-like protease family profile" evidence="6">
    <location>
        <begin position="455"/>
        <end position="624"/>
    </location>
</feature>
<dbReference type="InterPro" id="IPR003653">
    <property type="entry name" value="Peptidase_C48_C"/>
</dbReference>
<proteinExistence type="inferred from homology"/>
<dbReference type="FunFam" id="3.40.395.10:FF:000001">
    <property type="entry name" value="Sentrin-specific protease 1"/>
    <property type="match status" value="1"/>
</dbReference>
<comment type="similarity">
    <text evidence="1">Belongs to the peptidase C48 family.</text>
</comment>
<keyword evidence="2" id="KW-0645">Protease</keyword>
<protein>
    <recommendedName>
        <fullName evidence="6">Ubiquitin-like protease family profile domain-containing protein</fullName>
    </recommendedName>
</protein>
<sequence length="656" mass="75667">MTELMQSMATDLKPRNRDYNTLPTFAKRRFNKEYHMGTNQASDSEDHVLLLDSPEKPSRKGTLPQFVPEDRSYADSLLESAINEARQRSFLKEKPRKVSSSGKTLFSNRINGMFRSFTSSIDNTEADIKNQLSHKIRVFSGKKDADIGPQSSVGDSDAAFVSFVKLLCMALLCLGKKLYAWGIFFLIRATTWLLSLINKVPTPSTNSERVSACKTDPKPPETIQNAKNDTDLSVSDLCQSTPVKKQKNLPKVKLNDRKTSNITAFANAISGQDPFMISPSKDHKDYGTFFYHNESPASRNTGKKENSLKSVTESLNFNDEQYLPKSNIYQDKNDRQLKRAQEIKNNLLHFYNMPADKNWSTIQTPSFTRSSERLKDLEWIKDDDVDYLHNLESTELFKEYKKIMEERLNVQRISRLKKLKEKAKVKPLNEDQLSMVENWWDDAYSSTAIINKFNIGITYRDMFTLSDRKWLNDNVIDFYMCLINERAKKDSSLPTMHVFSTYFFTTLYKRGYQGVRKWAKRAKVDVTTVDYVFVPINIHSSHWALGLVNNKEHAFQYFDSLFGTGGDILDNLQSYMIEETKRLYGESMNGIDYSRYEVNPEMPCPTQQNGFDCGVFTCTMAEYLSRNMPLLFSQEDMPLIRRRMAYEIGTGKLLQH</sequence>
<dbReference type="GO" id="GO:0080090">
    <property type="term" value="P:regulation of primary metabolic process"/>
    <property type="evidence" value="ECO:0007669"/>
    <property type="project" value="UniProtKB-ARBA"/>
</dbReference>
<keyword evidence="4" id="KW-0788">Thiol protease</keyword>
<dbReference type="GO" id="GO:0016926">
    <property type="term" value="P:protein desumoylation"/>
    <property type="evidence" value="ECO:0007669"/>
    <property type="project" value="TreeGrafter"/>
</dbReference>
<dbReference type="KEGG" id="bbrx:BRETT_004577"/>
<dbReference type="SUPFAM" id="SSF54001">
    <property type="entry name" value="Cysteine proteinases"/>
    <property type="match status" value="1"/>
</dbReference>
<evidence type="ECO:0000313" key="7">
    <source>
        <dbReference type="EMBL" id="QOU19930.1"/>
    </source>
</evidence>
<dbReference type="AlphaFoldDB" id="A0A871RCT7"/>
<dbReference type="OrthoDB" id="1939479at2759"/>
<dbReference type="PANTHER" id="PTHR12606:SF141">
    <property type="entry name" value="GH15225P-RELATED"/>
    <property type="match status" value="1"/>
</dbReference>
<dbReference type="Gene3D" id="3.40.395.10">
    <property type="entry name" value="Adenoviral Proteinase, Chain A"/>
    <property type="match status" value="1"/>
</dbReference>
<dbReference type="InterPro" id="IPR038765">
    <property type="entry name" value="Papain-like_cys_pep_sf"/>
</dbReference>
<reference evidence="7" key="2">
    <citation type="journal article" name="BMC Genomics">
        <title>New genome assemblies reveal patterns of domestication and adaptation across Brettanomyces (Dekkera) species.</title>
        <authorList>
            <person name="Roach M.J."/>
            <person name="Borneman A.R."/>
        </authorList>
    </citation>
    <scope>NUCLEOTIDE SEQUENCE</scope>
    <source>
        <strain evidence="7">UCD 2041</strain>
    </source>
</reference>
<accession>A0A871RCT7</accession>
<evidence type="ECO:0000256" key="4">
    <source>
        <dbReference type="ARBA" id="ARBA00022807"/>
    </source>
</evidence>
<evidence type="ECO:0000256" key="2">
    <source>
        <dbReference type="ARBA" id="ARBA00022670"/>
    </source>
</evidence>
<dbReference type="PROSITE" id="PS50600">
    <property type="entry name" value="ULP_PROTEASE"/>
    <property type="match status" value="1"/>
</dbReference>
<dbReference type="GO" id="GO:0016929">
    <property type="term" value="F:deSUMOylase activity"/>
    <property type="evidence" value="ECO:0007669"/>
    <property type="project" value="TreeGrafter"/>
</dbReference>
<dbReference type="PANTHER" id="PTHR12606">
    <property type="entry name" value="SENTRIN/SUMO-SPECIFIC PROTEASE"/>
    <property type="match status" value="1"/>
</dbReference>
<evidence type="ECO:0000259" key="6">
    <source>
        <dbReference type="PROSITE" id="PS50600"/>
    </source>
</evidence>
<evidence type="ECO:0000256" key="3">
    <source>
        <dbReference type="ARBA" id="ARBA00022801"/>
    </source>
</evidence>
<gene>
    <name evidence="7" type="ORF">BRETT_004577</name>
</gene>